<sequence length="664" mass="74124">MPTSLIDFAWSRFINELQRKAARPNNVPVHEYQTITPGSSVELDQSSIIEPENEETFASSQGRSGTQRGGDSSTRGTSEEPALTNLLATDSSTFMTARNGMTFYLGTSSSWTFTQKVLSMVYERVFRNRIPDMCRNIEGLGNAYDLKWDGEPTSAGCSPVTIPAIDHSIYLINAVKFHCAQLYHMFDEDTFMSTFYAFYENPSDRDAIDKLWYVHFMVILAFGKGFTVRKHGKDAPGLEYFIQALQSLPNMIMLWRHPVHAVEVLTCIALYLHCLDYRIVALNYMGQAVRLALSYGLNTDIQADRFGNESVERIRRVWWTVYLLDREMASVAGLAQAVQSHDVYCQLPEFGGSVARTTALKMQLKLSHLIADINRNVYGVGGQLSRSFHHGIKSALADIAEAQKDLQQWFPLSPEQRSDGISRTSAHLHLEYHRCIILATRPLLFCFLKLRLDSREDCQSRLNGSKTSYSIIQMCLDSSVQILGMLESLLEQALIDPFLPSDLDSLSAATINVLVAMSIDADLIDNGSKWIMTAYAVFGDLIASGNQVARVRKGELDHLRKLLEELGTMSENNTWASSRDPGVQQQQQQLSPSSSSSSNSALTTRESATAYIAQDSSSFDPPFTLAGIDPGDPLTTADIMDLANSIDDMDTDWISQTIGHDRIW</sequence>
<dbReference type="KEGG" id="pfy:PFICI_04659"/>
<dbReference type="GO" id="GO:0006351">
    <property type="term" value="P:DNA-templated transcription"/>
    <property type="evidence" value="ECO:0007669"/>
    <property type="project" value="InterPro"/>
</dbReference>
<feature type="domain" description="Xylanolytic transcriptional activator regulatory" evidence="3">
    <location>
        <begin position="281"/>
        <end position="354"/>
    </location>
</feature>
<gene>
    <name evidence="4" type="ORF">PFICI_04659</name>
</gene>
<dbReference type="InterPro" id="IPR050987">
    <property type="entry name" value="AtrR-like"/>
</dbReference>
<name>W3X9K2_PESFW</name>
<feature type="region of interest" description="Disordered" evidence="2">
    <location>
        <begin position="572"/>
        <end position="602"/>
    </location>
</feature>
<dbReference type="PANTHER" id="PTHR46910">
    <property type="entry name" value="TRANSCRIPTION FACTOR PDR1"/>
    <property type="match status" value="1"/>
</dbReference>
<dbReference type="InParanoid" id="W3X9K2"/>
<reference evidence="5" key="1">
    <citation type="journal article" date="2015" name="BMC Genomics">
        <title>Genomic and transcriptomic analysis of the endophytic fungus Pestalotiopsis fici reveals its lifestyle and high potential for synthesis of natural products.</title>
        <authorList>
            <person name="Wang X."/>
            <person name="Zhang X."/>
            <person name="Liu L."/>
            <person name="Xiang M."/>
            <person name="Wang W."/>
            <person name="Sun X."/>
            <person name="Che Y."/>
            <person name="Guo L."/>
            <person name="Liu G."/>
            <person name="Guo L."/>
            <person name="Wang C."/>
            <person name="Yin W.B."/>
            <person name="Stadler M."/>
            <person name="Zhang X."/>
            <person name="Liu X."/>
        </authorList>
    </citation>
    <scope>NUCLEOTIDE SEQUENCE [LARGE SCALE GENOMIC DNA]</scope>
    <source>
        <strain evidence="5">W106-1 / CGMCC3.15140</strain>
    </source>
</reference>
<dbReference type="Proteomes" id="UP000030651">
    <property type="component" value="Unassembled WGS sequence"/>
</dbReference>
<dbReference type="InterPro" id="IPR007219">
    <property type="entry name" value="XnlR_reg_dom"/>
</dbReference>
<dbReference type="GeneID" id="19269672"/>
<dbReference type="GO" id="GO:0003677">
    <property type="term" value="F:DNA binding"/>
    <property type="evidence" value="ECO:0007669"/>
    <property type="project" value="InterPro"/>
</dbReference>
<dbReference type="AlphaFoldDB" id="W3X9K2"/>
<proteinExistence type="predicted"/>
<keyword evidence="5" id="KW-1185">Reference proteome</keyword>
<dbReference type="SMART" id="SM00906">
    <property type="entry name" value="Fungal_trans"/>
    <property type="match status" value="1"/>
</dbReference>
<dbReference type="RefSeq" id="XP_007831431.1">
    <property type="nucleotide sequence ID" value="XM_007833240.1"/>
</dbReference>
<protein>
    <recommendedName>
        <fullName evidence="3">Xylanolytic transcriptional activator regulatory domain-containing protein</fullName>
    </recommendedName>
</protein>
<dbReference type="PANTHER" id="PTHR46910:SF32">
    <property type="entry name" value="TRANSCRIPTION FACTOR DOMAIN-CONTAINING PROTEIN-RELATED"/>
    <property type="match status" value="1"/>
</dbReference>
<evidence type="ECO:0000313" key="4">
    <source>
        <dbReference type="EMBL" id="ETS82783.1"/>
    </source>
</evidence>
<dbReference type="eggNOG" id="ENOG502QTA0">
    <property type="taxonomic scope" value="Eukaryota"/>
</dbReference>
<dbReference type="GO" id="GO:0008270">
    <property type="term" value="F:zinc ion binding"/>
    <property type="evidence" value="ECO:0007669"/>
    <property type="project" value="InterPro"/>
</dbReference>
<evidence type="ECO:0000313" key="5">
    <source>
        <dbReference type="Proteomes" id="UP000030651"/>
    </source>
</evidence>
<evidence type="ECO:0000256" key="2">
    <source>
        <dbReference type="SAM" id="MobiDB-lite"/>
    </source>
</evidence>
<evidence type="ECO:0000259" key="3">
    <source>
        <dbReference type="SMART" id="SM00906"/>
    </source>
</evidence>
<dbReference type="OrthoDB" id="3266505at2759"/>
<dbReference type="EMBL" id="KI912111">
    <property type="protein sequence ID" value="ETS82783.1"/>
    <property type="molecule type" value="Genomic_DNA"/>
</dbReference>
<evidence type="ECO:0000256" key="1">
    <source>
        <dbReference type="ARBA" id="ARBA00023242"/>
    </source>
</evidence>
<dbReference type="CDD" id="cd12148">
    <property type="entry name" value="fungal_TF_MHR"/>
    <property type="match status" value="1"/>
</dbReference>
<dbReference type="Pfam" id="PF04082">
    <property type="entry name" value="Fungal_trans"/>
    <property type="match status" value="1"/>
</dbReference>
<dbReference type="OMA" id="HEYQTIT"/>
<dbReference type="HOGENOM" id="CLU_006926_3_1_1"/>
<dbReference type="GO" id="GO:0003700">
    <property type="term" value="F:DNA-binding transcription factor activity"/>
    <property type="evidence" value="ECO:0007669"/>
    <property type="project" value="InterPro"/>
</dbReference>
<organism evidence="4 5">
    <name type="scientific">Pestalotiopsis fici (strain W106-1 / CGMCC3.15140)</name>
    <dbReference type="NCBI Taxonomy" id="1229662"/>
    <lineage>
        <taxon>Eukaryota</taxon>
        <taxon>Fungi</taxon>
        <taxon>Dikarya</taxon>
        <taxon>Ascomycota</taxon>
        <taxon>Pezizomycotina</taxon>
        <taxon>Sordariomycetes</taxon>
        <taxon>Xylariomycetidae</taxon>
        <taxon>Amphisphaeriales</taxon>
        <taxon>Sporocadaceae</taxon>
        <taxon>Pestalotiopsis</taxon>
    </lineage>
</organism>
<keyword evidence="1" id="KW-0539">Nucleus</keyword>
<accession>W3X9K2</accession>
<feature type="compositionally biased region" description="Low complexity" evidence="2">
    <location>
        <begin position="584"/>
        <end position="600"/>
    </location>
</feature>
<feature type="region of interest" description="Disordered" evidence="2">
    <location>
        <begin position="53"/>
        <end position="83"/>
    </location>
</feature>
<feature type="compositionally biased region" description="Low complexity" evidence="2">
    <location>
        <begin position="59"/>
        <end position="76"/>
    </location>
</feature>